<evidence type="ECO:0000256" key="2">
    <source>
        <dbReference type="RuleBase" id="RU362080"/>
    </source>
</evidence>
<sequence>MEAIRPSSDLQSKYLEISALTRESQEPVFITVNGREDTVLMSHVQYEKMKTELELWKMLAEALADVDNEGTAPIENTFSDIRKNLSVGKSHDF</sequence>
<dbReference type="NCBIfam" id="TIGR01552">
    <property type="entry name" value="phd_fam"/>
    <property type="match status" value="1"/>
</dbReference>
<dbReference type="InterPro" id="IPR036165">
    <property type="entry name" value="YefM-like_sf"/>
</dbReference>
<protein>
    <recommendedName>
        <fullName evidence="2">Antitoxin</fullName>
    </recommendedName>
</protein>
<dbReference type="EMBL" id="PGET01000001">
    <property type="protein sequence ID" value="PJJ30133.1"/>
    <property type="molecule type" value="Genomic_DNA"/>
</dbReference>
<reference evidence="3 4" key="1">
    <citation type="submission" date="2017-11" db="EMBL/GenBank/DDBJ databases">
        <title>Understudied soil microbes with underappreciated capabilities: Untangling the Clostridium saccharolyticum group.</title>
        <authorList>
            <person name="Leschine S."/>
        </authorList>
    </citation>
    <scope>NUCLEOTIDE SEQUENCE [LARGE SCALE GENOMIC DNA]</scope>
    <source>
        <strain evidence="3 4">18A</strain>
    </source>
</reference>
<accession>A0A2M8Z9L9</accession>
<comment type="function">
    <text evidence="2">Antitoxin component of a type II toxin-antitoxin (TA) system.</text>
</comment>
<dbReference type="AlphaFoldDB" id="A0A2M8Z9L9"/>
<evidence type="ECO:0000256" key="1">
    <source>
        <dbReference type="ARBA" id="ARBA00009981"/>
    </source>
</evidence>
<gene>
    <name evidence="3" type="ORF">H171_3708</name>
</gene>
<dbReference type="Pfam" id="PF02604">
    <property type="entry name" value="PhdYeFM_antitox"/>
    <property type="match status" value="1"/>
</dbReference>
<dbReference type="RefSeq" id="WP_100306419.1">
    <property type="nucleotide sequence ID" value="NZ_PGET01000001.1"/>
</dbReference>
<name>A0A2M8Z9L9_9FIRM</name>
<organism evidence="3 4">
    <name type="scientific">[Clostridium] celerecrescens 18A</name>
    <dbReference type="NCBI Taxonomy" id="1286362"/>
    <lineage>
        <taxon>Bacteria</taxon>
        <taxon>Bacillati</taxon>
        <taxon>Bacillota</taxon>
        <taxon>Clostridia</taxon>
        <taxon>Lachnospirales</taxon>
        <taxon>Lachnospiraceae</taxon>
        <taxon>Lacrimispora</taxon>
    </lineage>
</organism>
<dbReference type="OrthoDB" id="9795585at2"/>
<evidence type="ECO:0000313" key="4">
    <source>
        <dbReference type="Proteomes" id="UP000231092"/>
    </source>
</evidence>
<dbReference type="SUPFAM" id="SSF143120">
    <property type="entry name" value="YefM-like"/>
    <property type="match status" value="1"/>
</dbReference>
<comment type="similarity">
    <text evidence="1 2">Belongs to the phD/YefM antitoxin family.</text>
</comment>
<comment type="caution">
    <text evidence="3">The sequence shown here is derived from an EMBL/GenBank/DDBJ whole genome shotgun (WGS) entry which is preliminary data.</text>
</comment>
<dbReference type="Proteomes" id="UP000231092">
    <property type="component" value="Unassembled WGS sequence"/>
</dbReference>
<dbReference type="Gene3D" id="3.40.1620.10">
    <property type="entry name" value="YefM-like domain"/>
    <property type="match status" value="1"/>
</dbReference>
<dbReference type="InterPro" id="IPR006442">
    <property type="entry name" value="Antitoxin_Phd/YefM"/>
</dbReference>
<evidence type="ECO:0000313" key="3">
    <source>
        <dbReference type="EMBL" id="PJJ30133.1"/>
    </source>
</evidence>
<proteinExistence type="inferred from homology"/>